<accession>A0ABM1YJ50</accession>
<dbReference type="Pfam" id="PF05585">
    <property type="entry name" value="DUF1758"/>
    <property type="match status" value="1"/>
</dbReference>
<feature type="region of interest" description="Disordered" evidence="1">
    <location>
        <begin position="354"/>
        <end position="377"/>
    </location>
</feature>
<dbReference type="CDD" id="cd01644">
    <property type="entry name" value="RT_pepA17"/>
    <property type="match status" value="1"/>
</dbReference>
<feature type="region of interest" description="Disordered" evidence="1">
    <location>
        <begin position="32"/>
        <end position="51"/>
    </location>
</feature>
<dbReference type="GeneID" id="134284818"/>
<dbReference type="SUPFAM" id="SSF56672">
    <property type="entry name" value="DNA/RNA polymerases"/>
    <property type="match status" value="1"/>
</dbReference>
<dbReference type="InterPro" id="IPR008737">
    <property type="entry name" value="DUF1758"/>
</dbReference>
<evidence type="ECO:0000313" key="3">
    <source>
        <dbReference type="EnsemblMetazoa" id="AALFPA23_009611.P13281"/>
    </source>
</evidence>
<dbReference type="InterPro" id="IPR043128">
    <property type="entry name" value="Rev_trsase/Diguanyl_cyclase"/>
</dbReference>
<dbReference type="Gene3D" id="1.10.340.70">
    <property type="match status" value="1"/>
</dbReference>
<dbReference type="Pfam" id="PF17921">
    <property type="entry name" value="Integrase_H2C2"/>
    <property type="match status" value="1"/>
</dbReference>
<dbReference type="InterPro" id="IPR012337">
    <property type="entry name" value="RNaseH-like_sf"/>
</dbReference>
<dbReference type="EnsemblMetazoa" id="AALFPA23_009611.R13281">
    <property type="protein sequence ID" value="AALFPA23_009611.P13281"/>
    <property type="gene ID" value="AALFPA23_009611"/>
</dbReference>
<sequence length="1806" mass="203507">MSDSETPRGAHSKTIPRRNILDALSGSTSSVVKSIAQQKAEKEAKEKSRMMERNLESLLDRRDMLVDKLMRMNDSLNAESVSIHLLKLFEENLRRSADEYEKTYSDISLLLSKDERVAQRVEYTSFEKLHNAVYVKLQGKIAETELTNKLVELPTVSAAATTGQPPVYVQAPASVPHLQAPFPTFNGDPENWYSFKNLFQSIMSRYTQETPAMKILHLRNALTGDAKDKIDQDIVNNNDYDAAWRILEDAYEDKRLILDTHIDAILDCPKMTKENRGKSITKLVEICAKHSEALTGHGYPVEGLAELVFVNVIYKKLDRETQEQWELKLGSGELPDYVEFMEFLRERGRVLQRTSRFQQPAQQSTAASNKQRQVVGQKSQPQLKSFVQTSTEVCACCKEDHPIFRCSTFKNMTITERKSVATKANLCFNCLKAKHRVSECQSEARCKVQGCGRKHHSLLHASDTRAPPVPEKVDEAKHQTVPSAPAGGEAKVPEQQNNAVSLCANVGSSKRQVLLSTAVVMVVGHGGTTIRCRALLDSGSDSNIITEKLASRLNLKMDRVDLPVCGLNDIQTRVEYMLSTKIISCVNSFASSVLDFLVVKRITSNLPVVEIDTRSWPLPSGLQLADPKFQTPGEIDLIIGNEIFFDLIKKGRHKIGRNELTLAETELGWVVGGSMPTRKAKPCPRVCQLNRYEEELNKTMSKFWEIESVHPESNLTAAEAAVEEHFKSTHTRDDEGRYIVRLPFNHLQGQLGDSFNNARKRLDKLVIALARNPTKRVEYSAFLAEYLALGHMKEVQSASDDDGGYYIPHHAVHKTSSSTTKTRVVFDASAKTTSGLSLNDTLSVGPTVQNDLFSIILKFCTHQVVLTADIPKMYRQVKLHTDDCKYQRILWLDDDSKLKVYELQTVTYGVASSPHHATRALVQLATDEGKEFPLASKVIIEDSYIDDFLTGASSTTEAIRIYEELSELLRRGGFGVHKFCSNSPEVLQAIPAELHEKQVDFEDADVNNSIKTLGLIWNPMEDYFVFRVPRPVDMNWTKRIVLSEISKIFDPAGFLGPVITTCKLVMQNIWRQGLPWDELLPYELSREWRLIREQLPAINEMKKKRCLISRDAASIQLHGFSDASMRAYGGVLYIRSVDKDGTINVNLVASKSRVAPLKSQTIPKLEMCGAKLLAELTHKVVSSMQVPFDDVILHCDSKIVLCWLKKSPLALKQFVSNRVATTVELTRGYQWRFIPTDHNPADVVSRGALPEDLLHNELWWNGAPELWEPQLPQDSSEPLDESELPEVKAATVLAVVKPKSSINLTRCSDYRKLQRAWVYIQRYINLAVHKLPVTSNISADEIARSEKHILFVLQRQEFADLFKLLKEGSTKRHPLSNLAPFVGADGLIRVGGRLKYSVIPYEGKHQVLLPERHHVTTILIRKLHEEHFHVGQNGLLAIVRERYWPVRAKSAIKRVISKCQNCAKQHPRPGSQFMGNLPESRVNPSPPFSKVGIDYAGPFMLKTGGRGSRLAKAYVVVFVCMVVKAIHFELVSNLSTENFIAALQRFSSRRGLPTDIHSDNGTCFVGANHELAALRELFNDQQHQQKLDEFYSLKGITWHFIPPRSPHFGGIWEAGVKSLKHHMKRVVGETKLTYEEMTTFLSQTEAILNSRPLCPMSDDPNDMAVLTPSHFLINRSAVALPEPSYDDVKVGRLSRWQHVQAMQQHLWRRWSREYLHHLQGRQKWHDGVKDFKIGALVLLIDENLPPQQWRRGRIIATHPGDDGAVRVVTVKTSGNNFKRAITKVALLPSVEPEASTGGVCLGALRI</sequence>
<evidence type="ECO:0000313" key="4">
    <source>
        <dbReference type="Proteomes" id="UP000069940"/>
    </source>
</evidence>
<dbReference type="PANTHER" id="PTHR47331:SF1">
    <property type="entry name" value="GAG-LIKE PROTEIN"/>
    <property type="match status" value="1"/>
</dbReference>
<dbReference type="InterPro" id="IPR043502">
    <property type="entry name" value="DNA/RNA_pol_sf"/>
</dbReference>
<dbReference type="Gene3D" id="3.30.420.10">
    <property type="entry name" value="Ribonuclease H-like superfamily/Ribonuclease H"/>
    <property type="match status" value="1"/>
</dbReference>
<dbReference type="PANTHER" id="PTHR47331">
    <property type="entry name" value="PHD-TYPE DOMAIN-CONTAINING PROTEIN"/>
    <property type="match status" value="1"/>
</dbReference>
<reference evidence="4" key="1">
    <citation type="journal article" date="2015" name="Proc. Natl. Acad. Sci. U.S.A.">
        <title>Genome sequence of the Asian Tiger mosquito, Aedes albopictus, reveals insights into its biology, genetics, and evolution.</title>
        <authorList>
            <person name="Chen X.G."/>
            <person name="Jiang X."/>
            <person name="Gu J."/>
            <person name="Xu M."/>
            <person name="Wu Y."/>
            <person name="Deng Y."/>
            <person name="Zhang C."/>
            <person name="Bonizzoni M."/>
            <person name="Dermauw W."/>
            <person name="Vontas J."/>
            <person name="Armbruster P."/>
            <person name="Huang X."/>
            <person name="Yang Y."/>
            <person name="Zhang H."/>
            <person name="He W."/>
            <person name="Peng H."/>
            <person name="Liu Y."/>
            <person name="Wu K."/>
            <person name="Chen J."/>
            <person name="Lirakis M."/>
            <person name="Topalis P."/>
            <person name="Van Leeuwen T."/>
            <person name="Hall A.B."/>
            <person name="Jiang X."/>
            <person name="Thorpe C."/>
            <person name="Mueller R.L."/>
            <person name="Sun C."/>
            <person name="Waterhouse R.M."/>
            <person name="Yan G."/>
            <person name="Tu Z.J."/>
            <person name="Fang X."/>
            <person name="James A.A."/>
        </authorList>
    </citation>
    <scope>NUCLEOTIDE SEQUENCE [LARGE SCALE GENOMIC DNA]</scope>
    <source>
        <strain evidence="4">Foshan</strain>
    </source>
</reference>
<dbReference type="Gene3D" id="3.30.70.270">
    <property type="match status" value="1"/>
</dbReference>
<protein>
    <recommendedName>
        <fullName evidence="2">Integrase catalytic domain-containing protein</fullName>
    </recommendedName>
</protein>
<proteinExistence type="predicted"/>
<keyword evidence="4" id="KW-1185">Reference proteome</keyword>
<dbReference type="InterPro" id="IPR040676">
    <property type="entry name" value="DUF5641"/>
</dbReference>
<dbReference type="InterPro" id="IPR041588">
    <property type="entry name" value="Integrase_H2C2"/>
</dbReference>
<evidence type="ECO:0000256" key="1">
    <source>
        <dbReference type="SAM" id="MobiDB-lite"/>
    </source>
</evidence>
<dbReference type="RefSeq" id="XP_062700110.1">
    <property type="nucleotide sequence ID" value="XM_062844126.1"/>
</dbReference>
<dbReference type="InterPro" id="IPR008042">
    <property type="entry name" value="Retrotrans_Pao"/>
</dbReference>
<dbReference type="InterPro" id="IPR001584">
    <property type="entry name" value="Integrase_cat-core"/>
</dbReference>
<evidence type="ECO:0000259" key="2">
    <source>
        <dbReference type="PROSITE" id="PS50994"/>
    </source>
</evidence>
<dbReference type="Proteomes" id="UP000069940">
    <property type="component" value="Unassembled WGS sequence"/>
</dbReference>
<organism evidence="3 4">
    <name type="scientific">Aedes albopictus</name>
    <name type="common">Asian tiger mosquito</name>
    <name type="synonym">Stegomyia albopicta</name>
    <dbReference type="NCBI Taxonomy" id="7160"/>
    <lineage>
        <taxon>Eukaryota</taxon>
        <taxon>Metazoa</taxon>
        <taxon>Ecdysozoa</taxon>
        <taxon>Arthropoda</taxon>
        <taxon>Hexapoda</taxon>
        <taxon>Insecta</taxon>
        <taxon>Pterygota</taxon>
        <taxon>Neoptera</taxon>
        <taxon>Endopterygota</taxon>
        <taxon>Diptera</taxon>
        <taxon>Nematocera</taxon>
        <taxon>Culicoidea</taxon>
        <taxon>Culicidae</taxon>
        <taxon>Culicinae</taxon>
        <taxon>Aedini</taxon>
        <taxon>Aedes</taxon>
        <taxon>Stegomyia</taxon>
    </lineage>
</organism>
<feature type="region of interest" description="Disordered" evidence="1">
    <location>
        <begin position="1"/>
        <end position="20"/>
    </location>
</feature>
<dbReference type="Pfam" id="PF05380">
    <property type="entry name" value="Peptidase_A17"/>
    <property type="match status" value="1"/>
</dbReference>
<dbReference type="PROSITE" id="PS50994">
    <property type="entry name" value="INTEGRASE"/>
    <property type="match status" value="1"/>
</dbReference>
<dbReference type="Pfam" id="PF03564">
    <property type="entry name" value="DUF1759"/>
    <property type="match status" value="1"/>
</dbReference>
<name>A0ABM1YJ50_AEDAL</name>
<dbReference type="SUPFAM" id="SSF53098">
    <property type="entry name" value="Ribonuclease H-like"/>
    <property type="match status" value="1"/>
</dbReference>
<feature type="compositionally biased region" description="Basic and acidic residues" evidence="1">
    <location>
        <begin position="39"/>
        <end position="51"/>
    </location>
</feature>
<dbReference type="InterPro" id="IPR036397">
    <property type="entry name" value="RNaseH_sf"/>
</dbReference>
<feature type="domain" description="Integrase catalytic" evidence="2">
    <location>
        <begin position="1482"/>
        <end position="1676"/>
    </location>
</feature>
<dbReference type="InterPro" id="IPR005312">
    <property type="entry name" value="DUF1759"/>
</dbReference>
<reference evidence="3" key="2">
    <citation type="submission" date="2025-05" db="UniProtKB">
        <authorList>
            <consortium name="EnsemblMetazoa"/>
        </authorList>
    </citation>
    <scope>IDENTIFICATION</scope>
    <source>
        <strain evidence="3">Foshan</strain>
    </source>
</reference>
<dbReference type="Gene3D" id="3.10.10.10">
    <property type="entry name" value="HIV Type 1 Reverse Transcriptase, subunit A, domain 1"/>
    <property type="match status" value="1"/>
</dbReference>
<dbReference type="Pfam" id="PF18701">
    <property type="entry name" value="DUF5641"/>
    <property type="match status" value="1"/>
</dbReference>